<feature type="domain" description="SCP2" evidence="1">
    <location>
        <begin position="84"/>
        <end position="175"/>
    </location>
</feature>
<dbReference type="GO" id="GO:0005829">
    <property type="term" value="C:cytosol"/>
    <property type="evidence" value="ECO:0007669"/>
    <property type="project" value="TreeGrafter"/>
</dbReference>
<dbReference type="Pfam" id="PF02036">
    <property type="entry name" value="SCP2"/>
    <property type="match status" value="1"/>
</dbReference>
<evidence type="ECO:0000313" key="3">
    <source>
        <dbReference type="Proteomes" id="UP000245946"/>
    </source>
</evidence>
<proteinExistence type="predicted"/>
<evidence type="ECO:0000259" key="1">
    <source>
        <dbReference type="Pfam" id="PF02036"/>
    </source>
</evidence>
<dbReference type="PANTHER" id="PTHR10094:SF28">
    <property type="entry name" value="SCP2 DOMAIN-CONTAINING PROTEIN"/>
    <property type="match status" value="1"/>
</dbReference>
<evidence type="ECO:0000313" key="2">
    <source>
        <dbReference type="EMBL" id="PWO00781.1"/>
    </source>
</evidence>
<dbReference type="Proteomes" id="UP000245946">
    <property type="component" value="Unassembled WGS sequence"/>
</dbReference>
<dbReference type="RefSeq" id="XP_025601059.1">
    <property type="nucleotide sequence ID" value="XM_025740766.1"/>
</dbReference>
<dbReference type="PANTHER" id="PTHR10094">
    <property type="entry name" value="STEROL CARRIER PROTEIN 2 SCP-2 FAMILY PROTEIN"/>
    <property type="match status" value="1"/>
</dbReference>
<dbReference type="InterPro" id="IPR036527">
    <property type="entry name" value="SCP2_sterol-bd_dom_sf"/>
</dbReference>
<sequence length="185" mass="20890">MAKPAQQPQQDADDGNLLKMMLAQVQDLDLTDPDQAEEERAAQDPRRLLVEGFEISKLFTIIEFALQQAGREGGLMDGFDMMSRQDTVKQINGAFLFIVKNAEGREQEFFVDMRKTGSFSTTRPAKPKPDVTIRVSDRDMVRLSTGEMNPQKAFLQGKLKVKGNIMLGLRCQNLLLREVTKLSRL</sequence>
<accession>A0A316ZGA4</accession>
<name>A0A316ZGA4_9BASI</name>
<keyword evidence="3" id="KW-1185">Reference proteome</keyword>
<organism evidence="2 3">
    <name type="scientific">Tilletiopsis washingtonensis</name>
    <dbReference type="NCBI Taxonomy" id="58919"/>
    <lineage>
        <taxon>Eukaryota</taxon>
        <taxon>Fungi</taxon>
        <taxon>Dikarya</taxon>
        <taxon>Basidiomycota</taxon>
        <taxon>Ustilaginomycotina</taxon>
        <taxon>Exobasidiomycetes</taxon>
        <taxon>Entylomatales</taxon>
        <taxon>Entylomatales incertae sedis</taxon>
        <taxon>Tilletiopsis</taxon>
    </lineage>
</organism>
<dbReference type="Gene3D" id="3.30.1050.10">
    <property type="entry name" value="SCP2 sterol-binding domain"/>
    <property type="match status" value="1"/>
</dbReference>
<protein>
    <submittedName>
        <fullName evidence="2">Sterol-binding-like protein</fullName>
    </submittedName>
</protein>
<dbReference type="STRING" id="58919.A0A316ZGA4"/>
<gene>
    <name evidence="2" type="ORF">FA09DRAFT_314472</name>
</gene>
<dbReference type="InterPro" id="IPR003033">
    <property type="entry name" value="SCP2_sterol-bd_dom"/>
</dbReference>
<reference evidence="2 3" key="1">
    <citation type="journal article" date="2018" name="Mol. Biol. Evol.">
        <title>Broad Genomic Sampling Reveals a Smut Pathogenic Ancestry of the Fungal Clade Ustilaginomycotina.</title>
        <authorList>
            <person name="Kijpornyongpan T."/>
            <person name="Mondo S.J."/>
            <person name="Barry K."/>
            <person name="Sandor L."/>
            <person name="Lee J."/>
            <person name="Lipzen A."/>
            <person name="Pangilinan J."/>
            <person name="LaButti K."/>
            <person name="Hainaut M."/>
            <person name="Henrissat B."/>
            <person name="Grigoriev I.V."/>
            <person name="Spatafora J.W."/>
            <person name="Aime M.C."/>
        </authorList>
    </citation>
    <scope>NUCLEOTIDE SEQUENCE [LARGE SCALE GENOMIC DNA]</scope>
    <source>
        <strain evidence="2 3">MCA 4186</strain>
    </source>
</reference>
<dbReference type="OrthoDB" id="10265837at2759"/>
<dbReference type="AlphaFoldDB" id="A0A316ZGA4"/>
<dbReference type="EMBL" id="KZ819284">
    <property type="protein sequence ID" value="PWO00781.1"/>
    <property type="molecule type" value="Genomic_DNA"/>
</dbReference>
<dbReference type="SUPFAM" id="SSF55718">
    <property type="entry name" value="SCP-like"/>
    <property type="match status" value="1"/>
</dbReference>
<dbReference type="GeneID" id="37268310"/>